<dbReference type="Gene3D" id="2.40.50.40">
    <property type="match status" value="1"/>
</dbReference>
<keyword evidence="8" id="KW-0436">Ligase</keyword>
<dbReference type="PROSITE" id="PS00598">
    <property type="entry name" value="CHROMO_1"/>
    <property type="match status" value="1"/>
</dbReference>
<dbReference type="AlphaFoldDB" id="V9KHX4"/>
<dbReference type="PROSITE" id="PS50013">
    <property type="entry name" value="CHROMO_2"/>
    <property type="match status" value="1"/>
</dbReference>
<feature type="region of interest" description="Disordered" evidence="6">
    <location>
        <begin position="477"/>
        <end position="515"/>
    </location>
</feature>
<dbReference type="InterPro" id="IPR023780">
    <property type="entry name" value="Chromo_domain"/>
</dbReference>
<feature type="compositionally biased region" description="Basic and acidic residues" evidence="6">
    <location>
        <begin position="95"/>
        <end position="108"/>
    </location>
</feature>
<evidence type="ECO:0000256" key="6">
    <source>
        <dbReference type="SAM" id="MobiDB-lite"/>
    </source>
</evidence>
<organism evidence="8">
    <name type="scientific">Callorhinchus milii</name>
    <name type="common">Ghost shark</name>
    <dbReference type="NCBI Taxonomy" id="7868"/>
    <lineage>
        <taxon>Eukaryota</taxon>
        <taxon>Metazoa</taxon>
        <taxon>Chordata</taxon>
        <taxon>Craniata</taxon>
        <taxon>Vertebrata</taxon>
        <taxon>Chondrichthyes</taxon>
        <taxon>Holocephali</taxon>
        <taxon>Chimaeriformes</taxon>
        <taxon>Callorhinchidae</taxon>
        <taxon>Callorhinchus</taxon>
    </lineage>
</organism>
<feature type="compositionally biased region" description="Polar residues" evidence="6">
    <location>
        <begin position="185"/>
        <end position="202"/>
    </location>
</feature>
<evidence type="ECO:0000313" key="8">
    <source>
        <dbReference type="EMBL" id="AFO97519.1"/>
    </source>
</evidence>
<feature type="region of interest" description="Disordered" evidence="6">
    <location>
        <begin position="168"/>
        <end position="235"/>
    </location>
</feature>
<sequence length="547" mass="62333">MEFSAAGEHVFAVESIVKKRIRKGRVEYLVKWRGWSSKYNTWEPEKNILDPRLLLAFQHRERQEQLMGYRKRGPKPKHLFVQLPAFARRSNIPSELHDASAEEDRSKNEGQQATKHHYQLNSKKLHQYKPCNTEEQRQHQASSKQKHYYQLNSKKHHHYQPDIMYQSHQADPHRSHVETNHEQSQDQAVQEHSLTNSGNPATDKSELKGMDSNNSTRGPETAKESVNNNGMNGRMKIVKNKNKNGRIVIVMSKYMDNGIPAAKDRHSKSSNGGNEVAERRNGDRELWIVKNGHGKAIRAEDSVEKEKNNITNGWQETKNRNSSTGTETKEGGFNRTVVVKEAMGNKKAAVRESSQTANGKEERTLRDRGAVVHQQSEQPSIIQWPCDVDVSSRDGLYSSFPQSRKRYLSEPNVDREAKKAATYRSISVPGSAVQLEQGDLAELRAVDGYRNEGIDCLLDSNPEQPIDLSCVKPKAVPEKMDTTAHQQQQQQQQQQQEQQPETEEKDETKSESPQCAWTGFKPYLGNLIITDVTANCLTVTFKEYLTV</sequence>
<dbReference type="InterPro" id="IPR033773">
    <property type="entry name" value="CBX7_C"/>
</dbReference>
<dbReference type="GO" id="GO:0016925">
    <property type="term" value="P:protein sumoylation"/>
    <property type="evidence" value="ECO:0007669"/>
    <property type="project" value="TreeGrafter"/>
</dbReference>
<keyword evidence="4" id="KW-0804">Transcription</keyword>
<dbReference type="Pfam" id="PF17218">
    <property type="entry name" value="CBX7_C"/>
    <property type="match status" value="1"/>
</dbReference>
<feature type="compositionally biased region" description="Polar residues" evidence="6">
    <location>
        <begin position="211"/>
        <end position="231"/>
    </location>
</feature>
<feature type="compositionally biased region" description="Low complexity" evidence="6">
    <location>
        <begin position="486"/>
        <end position="499"/>
    </location>
</feature>
<evidence type="ECO:0000256" key="1">
    <source>
        <dbReference type="ARBA" id="ARBA00004123"/>
    </source>
</evidence>
<dbReference type="SMART" id="SM00298">
    <property type="entry name" value="CHROMO"/>
    <property type="match status" value="1"/>
</dbReference>
<dbReference type="GO" id="GO:0000122">
    <property type="term" value="P:negative regulation of transcription by RNA polymerase II"/>
    <property type="evidence" value="ECO:0007669"/>
    <property type="project" value="TreeGrafter"/>
</dbReference>
<keyword evidence="3" id="KW-0805">Transcription regulation</keyword>
<dbReference type="SUPFAM" id="SSF54160">
    <property type="entry name" value="Chromo domain-like"/>
    <property type="match status" value="1"/>
</dbReference>
<feature type="compositionally biased region" description="Basic and acidic residues" evidence="6">
    <location>
        <begin position="170"/>
        <end position="184"/>
    </location>
</feature>
<feature type="domain" description="Chromo" evidence="7">
    <location>
        <begin position="11"/>
        <end position="69"/>
    </location>
</feature>
<dbReference type="InterPro" id="IPR016197">
    <property type="entry name" value="Chromo-like_dom_sf"/>
</dbReference>
<dbReference type="CDD" id="cd18645">
    <property type="entry name" value="CD_Cbx4"/>
    <property type="match status" value="1"/>
</dbReference>
<dbReference type="InterPro" id="IPR023779">
    <property type="entry name" value="Chromodomain_CS"/>
</dbReference>
<dbReference type="GO" id="GO:0061665">
    <property type="term" value="F:SUMO ligase activity"/>
    <property type="evidence" value="ECO:0007669"/>
    <property type="project" value="TreeGrafter"/>
</dbReference>
<feature type="region of interest" description="Disordered" evidence="6">
    <location>
        <begin position="345"/>
        <end position="378"/>
    </location>
</feature>
<dbReference type="FunFam" id="2.40.50.40:FF:000006">
    <property type="entry name" value="Chromobox protein homolog 7"/>
    <property type="match status" value="1"/>
</dbReference>
<feature type="region of interest" description="Disordered" evidence="6">
    <location>
        <begin position="95"/>
        <end position="116"/>
    </location>
</feature>
<feature type="compositionally biased region" description="Basic and acidic residues" evidence="6">
    <location>
        <begin position="359"/>
        <end position="370"/>
    </location>
</feature>
<name>V9KHX4_CALMI</name>
<accession>V9KHX4</accession>
<reference evidence="8" key="1">
    <citation type="journal article" date="2014" name="Nature">
        <title>Elephant shark genome provides unique insights into gnathostome evolution.</title>
        <authorList>
            <consortium name="International Elephant Shark Genome Sequencing Consortium"/>
            <person name="Venkatesh B."/>
            <person name="Lee A.P."/>
            <person name="Ravi V."/>
            <person name="Maurya A.K."/>
            <person name="Lian M.M."/>
            <person name="Swann J.B."/>
            <person name="Ohta Y."/>
            <person name="Flajnik M.F."/>
            <person name="Sutoh Y."/>
            <person name="Kasahara M."/>
            <person name="Hoon S."/>
            <person name="Gangu V."/>
            <person name="Roy S.W."/>
            <person name="Irimia M."/>
            <person name="Korzh V."/>
            <person name="Kondrychyn I."/>
            <person name="Lim Z.W."/>
            <person name="Tay B.H."/>
            <person name="Tohari S."/>
            <person name="Kong K.W."/>
            <person name="Ho S."/>
            <person name="Lorente-Galdos B."/>
            <person name="Quilez J."/>
            <person name="Marques-Bonet T."/>
            <person name="Raney B.J."/>
            <person name="Ingham P.W."/>
            <person name="Tay A."/>
            <person name="Hillier L.W."/>
            <person name="Minx P."/>
            <person name="Boehm T."/>
            <person name="Wilson R.K."/>
            <person name="Brenner S."/>
            <person name="Warren W.C."/>
        </authorList>
    </citation>
    <scope>NUCLEOTIDE SEQUENCE</scope>
    <source>
        <tissue evidence="8">Liver</tissue>
    </source>
</reference>
<dbReference type="InterPro" id="IPR000953">
    <property type="entry name" value="Chromo/chromo_shadow_dom"/>
</dbReference>
<keyword evidence="2" id="KW-0678">Repressor</keyword>
<dbReference type="PRINTS" id="PR00504">
    <property type="entry name" value="CHROMODOMAIN"/>
</dbReference>
<feature type="compositionally biased region" description="Polar residues" evidence="6">
    <location>
        <begin position="309"/>
        <end position="326"/>
    </location>
</feature>
<dbReference type="PANTHER" id="PTHR46727:SF1">
    <property type="entry name" value="E3 SUMO-PROTEIN LIGASE CBX4"/>
    <property type="match status" value="1"/>
</dbReference>
<evidence type="ECO:0000256" key="5">
    <source>
        <dbReference type="ARBA" id="ARBA00023242"/>
    </source>
</evidence>
<dbReference type="GO" id="GO:0032183">
    <property type="term" value="F:SUMO binding"/>
    <property type="evidence" value="ECO:0007669"/>
    <property type="project" value="TreeGrafter"/>
</dbReference>
<evidence type="ECO:0000256" key="4">
    <source>
        <dbReference type="ARBA" id="ARBA00023163"/>
    </source>
</evidence>
<proteinExistence type="evidence at transcript level"/>
<dbReference type="PANTHER" id="PTHR46727">
    <property type="entry name" value="E3 SUMO-PROTEIN LIGASE CBX4"/>
    <property type="match status" value="1"/>
</dbReference>
<evidence type="ECO:0000256" key="3">
    <source>
        <dbReference type="ARBA" id="ARBA00023015"/>
    </source>
</evidence>
<keyword evidence="5" id="KW-0539">Nucleus</keyword>
<dbReference type="EMBL" id="JW865002">
    <property type="protein sequence ID" value="AFO97519.1"/>
    <property type="molecule type" value="mRNA"/>
</dbReference>
<dbReference type="InterPro" id="IPR017984">
    <property type="entry name" value="Chromo_dom_subgr"/>
</dbReference>
<feature type="region of interest" description="Disordered" evidence="6">
    <location>
        <begin position="302"/>
        <end position="330"/>
    </location>
</feature>
<dbReference type="GO" id="GO:0016874">
    <property type="term" value="F:ligase activity"/>
    <property type="evidence" value="ECO:0007669"/>
    <property type="project" value="UniProtKB-KW"/>
</dbReference>
<feature type="region of interest" description="Disordered" evidence="6">
    <location>
        <begin position="260"/>
        <end position="279"/>
    </location>
</feature>
<dbReference type="GO" id="GO:0035102">
    <property type="term" value="C:PRC1 complex"/>
    <property type="evidence" value="ECO:0007669"/>
    <property type="project" value="TreeGrafter"/>
</dbReference>
<evidence type="ECO:0000256" key="2">
    <source>
        <dbReference type="ARBA" id="ARBA00022491"/>
    </source>
</evidence>
<dbReference type="Pfam" id="PF00385">
    <property type="entry name" value="Chromo"/>
    <property type="match status" value="1"/>
</dbReference>
<evidence type="ECO:0000259" key="7">
    <source>
        <dbReference type="PROSITE" id="PS50013"/>
    </source>
</evidence>
<protein>
    <submittedName>
        <fullName evidence="8">E3 SUMO-protein ligase CBX4</fullName>
    </submittedName>
</protein>
<dbReference type="InterPro" id="IPR043531">
    <property type="entry name" value="CBX4"/>
</dbReference>
<comment type="subcellular location">
    <subcellularLocation>
        <location evidence="1">Nucleus</location>
    </subcellularLocation>
</comment>